<dbReference type="Proteomes" id="UP000016649">
    <property type="component" value="Unassembled WGS sequence"/>
</dbReference>
<comment type="subcellular location">
    <subcellularLocation>
        <location evidence="1">Cell membrane</location>
        <topology evidence="1">Multi-pass membrane protein</topology>
    </subcellularLocation>
</comment>
<evidence type="ECO:0000256" key="9">
    <source>
        <dbReference type="SAM" id="Coils"/>
    </source>
</evidence>
<dbReference type="InterPro" id="IPR003660">
    <property type="entry name" value="HAMP_dom"/>
</dbReference>
<dbReference type="PANTHER" id="PTHR43531">
    <property type="entry name" value="PROTEIN ICFG"/>
    <property type="match status" value="1"/>
</dbReference>
<evidence type="ECO:0000256" key="7">
    <source>
        <dbReference type="ARBA" id="ARBA00029447"/>
    </source>
</evidence>
<keyword evidence="2" id="KW-1003">Cell membrane</keyword>
<feature type="domain" description="Methyl-accepting transducer" evidence="11">
    <location>
        <begin position="347"/>
        <end position="569"/>
    </location>
</feature>
<dbReference type="PANTHER" id="PTHR43531:SF11">
    <property type="entry name" value="METHYL-ACCEPTING CHEMOTAXIS PROTEIN 3"/>
    <property type="match status" value="1"/>
</dbReference>
<evidence type="ECO:0000313" key="13">
    <source>
        <dbReference type="EMBL" id="ERJ94136.1"/>
    </source>
</evidence>
<sequence length="633" mass="69653">MKNTAVKQAKNGKPIFNRIAFKIFVPLFCVAVVMFFAIAVILKILENYYNGFFEKTETKLLYDKFKLEMQTATELAVSVVQNIYARDDLSAQEKLSTAAAQVRQMRFGTDGYYYAYQNGTGLCRIHGANKSLENTSLWDLQNPQKTQYIIRELDAVAEKNTMFLEFYWSKPDQPQGTVFPKLGTAMRIPGTDMWIGTGCYIDSINDDIKTLYVQFQKQTRFITVISLLVFSMCLVMLLGTAVILISHISKPLEKTAHALQNIAEGDGDLRVSLPVKGKDEISDIARYFNQTIAKISSSLSSVDENALAMEQVGDSLAHNVDETAATINQISGNIENVKQQMLTQAAGVTETAATIEQIILKLKQLDASIETQAASVAESSAAVEQMIANIASITKTLEKNNTLIQTVHERTVMGKEGAHTANEVVRQIAERSDSLFEASQVIQNIASQTNLLAMNAAIEAAHAGEAGKGFAVVADEIRKLAEESNMQGQQIGNVIKESLQIIEELTVAGDGAEKTFGEVYDLMNNILQQEDLIVAAMQEQEHGSREVLTAIRNINEITVTVRDGSAEMLKGGDGVAQEMNELDALTSKISDSMNEMALAAVQINGAMQKINEITRQNKQSIENLANEVEKFKV</sequence>
<reference evidence="13 14" key="1">
    <citation type="submission" date="2013-08" db="EMBL/GenBank/DDBJ databases">
        <authorList>
            <person name="Weinstock G."/>
            <person name="Sodergren E."/>
            <person name="Wylie T."/>
            <person name="Fulton L."/>
            <person name="Fulton R."/>
            <person name="Fronick C."/>
            <person name="O'Laughlin M."/>
            <person name="Godfrey J."/>
            <person name="Miner T."/>
            <person name="Herter B."/>
            <person name="Appelbaum E."/>
            <person name="Cordes M."/>
            <person name="Lek S."/>
            <person name="Wollam A."/>
            <person name="Pepin K.H."/>
            <person name="Palsikar V.B."/>
            <person name="Mitreva M."/>
            <person name="Wilson R.K."/>
        </authorList>
    </citation>
    <scope>NUCLEOTIDE SEQUENCE [LARGE SCALE GENOMIC DNA]</scope>
    <source>
        <strain evidence="13 14">ATCC 700332</strain>
    </source>
</reference>
<feature type="domain" description="HAMP" evidence="12">
    <location>
        <begin position="246"/>
        <end position="300"/>
    </location>
</feature>
<gene>
    <name evidence="13" type="ORF">HMPREF9193_00491</name>
</gene>
<dbReference type="InterPro" id="IPR033480">
    <property type="entry name" value="sCache_2"/>
</dbReference>
<evidence type="ECO:0000259" key="12">
    <source>
        <dbReference type="PROSITE" id="PS50885"/>
    </source>
</evidence>
<dbReference type="PROSITE" id="PS50885">
    <property type="entry name" value="HAMP"/>
    <property type="match status" value="1"/>
</dbReference>
<dbReference type="Gene3D" id="1.10.287.950">
    <property type="entry name" value="Methyl-accepting chemotaxis protein"/>
    <property type="match status" value="1"/>
</dbReference>
<keyword evidence="6 10" id="KW-0472">Membrane</keyword>
<dbReference type="SUPFAM" id="SSF58104">
    <property type="entry name" value="Methyl-accepting chemotaxis protein (MCP) signaling domain"/>
    <property type="match status" value="1"/>
</dbReference>
<dbReference type="Gene3D" id="6.10.340.10">
    <property type="match status" value="1"/>
</dbReference>
<dbReference type="Pfam" id="PF00015">
    <property type="entry name" value="MCPsignal"/>
    <property type="match status" value="1"/>
</dbReference>
<keyword evidence="8" id="KW-0807">Transducer</keyword>
<evidence type="ECO:0000256" key="8">
    <source>
        <dbReference type="PROSITE-ProRule" id="PRU00284"/>
    </source>
</evidence>
<evidence type="ECO:0000259" key="11">
    <source>
        <dbReference type="PROSITE" id="PS50111"/>
    </source>
</evidence>
<evidence type="ECO:0000313" key="14">
    <source>
        <dbReference type="Proteomes" id="UP000016649"/>
    </source>
</evidence>
<name>A0ABN0P150_TRELE</name>
<keyword evidence="3" id="KW-0145">Chemotaxis</keyword>
<dbReference type="CDD" id="cd06225">
    <property type="entry name" value="HAMP"/>
    <property type="match status" value="1"/>
</dbReference>
<proteinExistence type="inferred from homology"/>
<keyword evidence="14" id="KW-1185">Reference proteome</keyword>
<dbReference type="SMART" id="SM01049">
    <property type="entry name" value="Cache_2"/>
    <property type="match status" value="1"/>
</dbReference>
<comment type="similarity">
    <text evidence="7">Belongs to the methyl-accepting chemotaxis (MCP) protein family.</text>
</comment>
<comment type="caution">
    <text evidence="13">The sequence shown here is derived from an EMBL/GenBank/DDBJ whole genome shotgun (WGS) entry which is preliminary data.</text>
</comment>
<evidence type="ECO:0000256" key="10">
    <source>
        <dbReference type="SAM" id="Phobius"/>
    </source>
</evidence>
<dbReference type="InterPro" id="IPR004010">
    <property type="entry name" value="Double_Cache_2"/>
</dbReference>
<organism evidence="13 14">
    <name type="scientific">Treponema lecithinolyticum ATCC 700332</name>
    <dbReference type="NCBI Taxonomy" id="1321815"/>
    <lineage>
        <taxon>Bacteria</taxon>
        <taxon>Pseudomonadati</taxon>
        <taxon>Spirochaetota</taxon>
        <taxon>Spirochaetia</taxon>
        <taxon>Spirochaetales</taxon>
        <taxon>Treponemataceae</taxon>
        <taxon>Treponema</taxon>
    </lineage>
</organism>
<keyword evidence="4 10" id="KW-0812">Transmembrane</keyword>
<evidence type="ECO:0000256" key="2">
    <source>
        <dbReference type="ARBA" id="ARBA00022475"/>
    </source>
</evidence>
<dbReference type="SMART" id="SM00304">
    <property type="entry name" value="HAMP"/>
    <property type="match status" value="1"/>
</dbReference>
<keyword evidence="5 10" id="KW-1133">Transmembrane helix</keyword>
<dbReference type="Gene3D" id="3.30.450.20">
    <property type="entry name" value="PAS domain"/>
    <property type="match status" value="1"/>
</dbReference>
<dbReference type="Pfam" id="PF00672">
    <property type="entry name" value="HAMP"/>
    <property type="match status" value="1"/>
</dbReference>
<evidence type="ECO:0000256" key="6">
    <source>
        <dbReference type="ARBA" id="ARBA00023136"/>
    </source>
</evidence>
<dbReference type="InterPro" id="IPR004089">
    <property type="entry name" value="MCPsignal_dom"/>
</dbReference>
<dbReference type="InterPro" id="IPR051310">
    <property type="entry name" value="MCP_chemotaxis"/>
</dbReference>
<dbReference type="EMBL" id="AWVH01000006">
    <property type="protein sequence ID" value="ERJ94136.1"/>
    <property type="molecule type" value="Genomic_DNA"/>
</dbReference>
<evidence type="ECO:0000256" key="3">
    <source>
        <dbReference type="ARBA" id="ARBA00022500"/>
    </source>
</evidence>
<dbReference type="Pfam" id="PF08269">
    <property type="entry name" value="dCache_2"/>
    <property type="match status" value="1"/>
</dbReference>
<keyword evidence="9" id="KW-0175">Coiled coil</keyword>
<protein>
    <submittedName>
        <fullName evidence="13">HAMP domain protein</fullName>
    </submittedName>
</protein>
<dbReference type="SMART" id="SM00283">
    <property type="entry name" value="MA"/>
    <property type="match status" value="1"/>
</dbReference>
<evidence type="ECO:0000256" key="5">
    <source>
        <dbReference type="ARBA" id="ARBA00022989"/>
    </source>
</evidence>
<dbReference type="RefSeq" id="WP_021686892.1">
    <property type="nucleotide sequence ID" value="NZ_KI260561.1"/>
</dbReference>
<feature type="coiled-coil region" evidence="9">
    <location>
        <begin position="575"/>
        <end position="630"/>
    </location>
</feature>
<feature type="transmembrane region" description="Helical" evidence="10">
    <location>
        <begin position="23"/>
        <end position="45"/>
    </location>
</feature>
<dbReference type="PROSITE" id="PS50111">
    <property type="entry name" value="CHEMOTAXIS_TRANSDUC_2"/>
    <property type="match status" value="1"/>
</dbReference>
<accession>A0ABN0P150</accession>
<evidence type="ECO:0000256" key="1">
    <source>
        <dbReference type="ARBA" id="ARBA00004651"/>
    </source>
</evidence>
<feature type="transmembrane region" description="Helical" evidence="10">
    <location>
        <begin position="221"/>
        <end position="245"/>
    </location>
</feature>
<evidence type="ECO:0000256" key="4">
    <source>
        <dbReference type="ARBA" id="ARBA00022692"/>
    </source>
</evidence>